<sequence>MPVSPSSSGLFRSGPTRKFIIVDAHTIREVPFKQEEARSKKRQRVEEEADNVEEERSKKNSRFFSLNTEDVSLQRDSAFFFHEDETANVYICVEETLFKIHEERLNYCQFMVEQLHQHVRDNGLTSETNAVRFVPPTLEEYRAFLWTLYASAEELESSPDQDYVSKLYQLLSLSSKYDMPKHSQWVRETLHKTIEETIYVESCSSAALVDLTETCINFQLFDTLSIIIDKWCKLLEAKSESPSVPAMQLADKYVDPSADGNTRTRKRDHDWGVYDLMKRLQGTAYYVHIQSMVDRCQPAESSSSSSSTSPTAALRLLPDPKLHPTQIMRVLRGYWSLTSTWERLRLHPTPLPRSTYCSAEHHSTRCVKTWERRWVAACGWQRILGIGGADVLALVECLRDELDGDEELKGAGTTGGCRVLGLEGLRELRARMKEGLADYFVDTV</sequence>
<dbReference type="InterPro" id="IPR011333">
    <property type="entry name" value="SKP1/BTB/POZ_sf"/>
</dbReference>
<dbReference type="EMBL" id="JADNYJ010000185">
    <property type="protein sequence ID" value="KAF8876208.1"/>
    <property type="molecule type" value="Genomic_DNA"/>
</dbReference>
<comment type="caution">
    <text evidence="2">The sequence shown here is derived from an EMBL/GenBank/DDBJ whole genome shotgun (WGS) entry which is preliminary data.</text>
</comment>
<feature type="region of interest" description="Disordered" evidence="1">
    <location>
        <begin position="33"/>
        <end position="53"/>
    </location>
</feature>
<protein>
    <recommendedName>
        <fullName evidence="4">BTB domain-containing protein</fullName>
    </recommendedName>
</protein>
<dbReference type="AlphaFoldDB" id="A0A9P5THM3"/>
<name>A0A9P5THM3_GYMJU</name>
<organism evidence="2 3">
    <name type="scientific">Gymnopilus junonius</name>
    <name type="common">Spectacular rustgill mushroom</name>
    <name type="synonym">Gymnopilus spectabilis subsp. junonius</name>
    <dbReference type="NCBI Taxonomy" id="109634"/>
    <lineage>
        <taxon>Eukaryota</taxon>
        <taxon>Fungi</taxon>
        <taxon>Dikarya</taxon>
        <taxon>Basidiomycota</taxon>
        <taxon>Agaricomycotina</taxon>
        <taxon>Agaricomycetes</taxon>
        <taxon>Agaricomycetidae</taxon>
        <taxon>Agaricales</taxon>
        <taxon>Agaricineae</taxon>
        <taxon>Hymenogastraceae</taxon>
        <taxon>Gymnopilus</taxon>
    </lineage>
</organism>
<gene>
    <name evidence="2" type="ORF">CPB84DRAFT_1689263</name>
</gene>
<proteinExistence type="predicted"/>
<evidence type="ECO:0008006" key="4">
    <source>
        <dbReference type="Google" id="ProtNLM"/>
    </source>
</evidence>
<reference evidence="2" key="1">
    <citation type="submission" date="2020-11" db="EMBL/GenBank/DDBJ databases">
        <authorList>
            <consortium name="DOE Joint Genome Institute"/>
            <person name="Ahrendt S."/>
            <person name="Riley R."/>
            <person name="Andreopoulos W."/>
            <person name="LaButti K."/>
            <person name="Pangilinan J."/>
            <person name="Ruiz-duenas F.J."/>
            <person name="Barrasa J.M."/>
            <person name="Sanchez-Garcia M."/>
            <person name="Camarero S."/>
            <person name="Miyauchi S."/>
            <person name="Serrano A."/>
            <person name="Linde D."/>
            <person name="Babiker R."/>
            <person name="Drula E."/>
            <person name="Ayuso-Fernandez I."/>
            <person name="Pacheco R."/>
            <person name="Padilla G."/>
            <person name="Ferreira P."/>
            <person name="Barriuso J."/>
            <person name="Kellner H."/>
            <person name="Castanera R."/>
            <person name="Alfaro M."/>
            <person name="Ramirez L."/>
            <person name="Pisabarro A.G."/>
            <person name="Kuo A."/>
            <person name="Tritt A."/>
            <person name="Lipzen A."/>
            <person name="He G."/>
            <person name="Yan M."/>
            <person name="Ng V."/>
            <person name="Cullen D."/>
            <person name="Martin F."/>
            <person name="Rosso M.-N."/>
            <person name="Henrissat B."/>
            <person name="Hibbett D."/>
            <person name="Martinez A.T."/>
            <person name="Grigoriev I.V."/>
        </authorList>
    </citation>
    <scope>NUCLEOTIDE SEQUENCE</scope>
    <source>
        <strain evidence="2">AH 44721</strain>
    </source>
</reference>
<dbReference type="Proteomes" id="UP000724874">
    <property type="component" value="Unassembled WGS sequence"/>
</dbReference>
<evidence type="ECO:0000313" key="2">
    <source>
        <dbReference type="EMBL" id="KAF8876208.1"/>
    </source>
</evidence>
<evidence type="ECO:0000313" key="3">
    <source>
        <dbReference type="Proteomes" id="UP000724874"/>
    </source>
</evidence>
<dbReference type="Gene3D" id="3.30.710.10">
    <property type="entry name" value="Potassium Channel Kv1.1, Chain A"/>
    <property type="match status" value="1"/>
</dbReference>
<accession>A0A9P5THM3</accession>
<keyword evidence="3" id="KW-1185">Reference proteome</keyword>
<evidence type="ECO:0000256" key="1">
    <source>
        <dbReference type="SAM" id="MobiDB-lite"/>
    </source>
</evidence>
<dbReference type="OrthoDB" id="2923697at2759"/>